<dbReference type="GO" id="GO:0006826">
    <property type="term" value="P:iron ion transport"/>
    <property type="evidence" value="ECO:0007669"/>
    <property type="project" value="UniProtKB-KW"/>
</dbReference>
<keyword evidence="8" id="KW-0560">Oxidoreductase</keyword>
<evidence type="ECO:0000256" key="13">
    <source>
        <dbReference type="SAM" id="MobiDB-lite"/>
    </source>
</evidence>
<dbReference type="GO" id="GO:0008198">
    <property type="term" value="F:ferrous iron binding"/>
    <property type="evidence" value="ECO:0007669"/>
    <property type="project" value="TreeGrafter"/>
</dbReference>
<keyword evidence="7" id="KW-0809">Transit peptide</keyword>
<dbReference type="OrthoDB" id="1897642at2759"/>
<dbReference type="HOGENOM" id="CLU_080880_0_0_1"/>
<dbReference type="FunFam" id="3.30.920.10:FF:000004">
    <property type="entry name" value="Mitochondrial chaperone Frataxin"/>
    <property type="match status" value="1"/>
</dbReference>
<dbReference type="GO" id="GO:0006879">
    <property type="term" value="P:intracellular iron ion homeostasis"/>
    <property type="evidence" value="ECO:0007669"/>
    <property type="project" value="UniProtKB-KW"/>
</dbReference>
<dbReference type="PROSITE" id="PS01344">
    <property type="entry name" value="FRATAXIN_1"/>
    <property type="match status" value="1"/>
</dbReference>
<evidence type="ECO:0000256" key="1">
    <source>
        <dbReference type="ARBA" id="ARBA00004173"/>
    </source>
</evidence>
<dbReference type="InterPro" id="IPR020895">
    <property type="entry name" value="Frataxin_CS"/>
</dbReference>
<dbReference type="Gene3D" id="3.30.920.10">
    <property type="entry name" value="Frataxin/CyaY"/>
    <property type="match status" value="1"/>
</dbReference>
<feature type="region of interest" description="Disordered" evidence="13">
    <location>
        <begin position="150"/>
        <end position="177"/>
    </location>
</feature>
<dbReference type="EMBL" id="GG749415">
    <property type="protein sequence ID" value="EGE79481.2"/>
    <property type="molecule type" value="Genomic_DNA"/>
</dbReference>
<dbReference type="EC" id="1.16.3.1" evidence="3"/>
<keyword evidence="11" id="KW-0496">Mitochondrion</keyword>
<evidence type="ECO:0000256" key="4">
    <source>
        <dbReference type="ARBA" id="ARBA00022434"/>
    </source>
</evidence>
<keyword evidence="9" id="KW-0408">Iron</keyword>
<comment type="subcellular location">
    <subcellularLocation>
        <location evidence="1">Mitochondrion</location>
    </subcellularLocation>
</comment>
<dbReference type="AlphaFoldDB" id="F2T8B8"/>
<evidence type="ECO:0000256" key="6">
    <source>
        <dbReference type="ARBA" id="ARBA00022496"/>
    </source>
</evidence>
<evidence type="ECO:0000256" key="11">
    <source>
        <dbReference type="ARBA" id="ARBA00023128"/>
    </source>
</evidence>
<dbReference type="SMART" id="SM01219">
    <property type="entry name" value="Frataxin_Cyay"/>
    <property type="match status" value="1"/>
</dbReference>
<dbReference type="InterPro" id="IPR036524">
    <property type="entry name" value="Frataxin/CyaY_sf"/>
</dbReference>
<keyword evidence="4" id="KW-0409">Iron storage</keyword>
<dbReference type="GO" id="GO:0005739">
    <property type="term" value="C:mitochondrion"/>
    <property type="evidence" value="ECO:0007669"/>
    <property type="project" value="UniProtKB-SubCell"/>
</dbReference>
<reference evidence="14" key="1">
    <citation type="submission" date="2010-03" db="EMBL/GenBank/DDBJ databases">
        <title>Annotation of Blastomyces dermatitidis strain ATCC 18188.</title>
        <authorList>
            <consortium name="The Broad Institute Genome Sequencing Platform"/>
            <consortium name="Broad Institute Genome Sequencing Center for Infectious Disease."/>
            <person name="Cuomo C."/>
            <person name="Klein B."/>
            <person name="Sullivan T."/>
            <person name="Heitman J."/>
            <person name="Young S."/>
            <person name="Zeng Q."/>
            <person name="Gargeya S."/>
            <person name="Alvarado L."/>
            <person name="Berlin A.M."/>
            <person name="Chapman S.B."/>
            <person name="Chen Z."/>
            <person name="Freedman E."/>
            <person name="Gellesch M."/>
            <person name="Goldberg J."/>
            <person name="Griggs A."/>
            <person name="Gujja S."/>
            <person name="Heilman E."/>
            <person name="Heiman D."/>
            <person name="Howarth C."/>
            <person name="Mehta T."/>
            <person name="Neiman D."/>
            <person name="Pearson M."/>
            <person name="Roberts A."/>
            <person name="Saif S."/>
            <person name="Shea T."/>
            <person name="Shenoy N."/>
            <person name="Sisk P."/>
            <person name="Stolte C."/>
            <person name="Sykes S."/>
            <person name="White J."/>
            <person name="Yandava C."/>
            <person name="Haas B."/>
            <person name="Nusbaum C."/>
            <person name="Birren B."/>
        </authorList>
    </citation>
    <scope>NUCLEOTIDE SEQUENCE [LARGE SCALE GENOMIC DNA]</scope>
    <source>
        <strain evidence="14">ATCC 18188</strain>
    </source>
</reference>
<dbReference type="PANTHER" id="PTHR16821">
    <property type="entry name" value="FRATAXIN"/>
    <property type="match status" value="1"/>
</dbReference>
<dbReference type="NCBIfam" id="TIGR03421">
    <property type="entry name" value="FeS_CyaY"/>
    <property type="match status" value="1"/>
</dbReference>
<dbReference type="InterPro" id="IPR002908">
    <property type="entry name" value="Frataxin/CyaY"/>
</dbReference>
<keyword evidence="10" id="KW-0406">Ion transport</keyword>
<comment type="similarity">
    <text evidence="2">Belongs to the frataxin family.</text>
</comment>
<keyword evidence="6" id="KW-0410">Iron transport</keyword>
<dbReference type="GO" id="GO:0034986">
    <property type="term" value="F:iron chaperone activity"/>
    <property type="evidence" value="ECO:0007669"/>
    <property type="project" value="TreeGrafter"/>
</dbReference>
<sequence length="312" mass="34995">MTYGCGVRIRHCQHHTTPPHIYLSDHLRSHSTLSLNSHTLSLSHTTSQFPYPLFPHLSKGLLYITHTQHTPIPFHCRLHLSISPLAMLSRTSSRAASSLLRSPTTTTTLLPTIIASTALRTQSPSSNPRKLRCETSVKVYYRQLHNTPALRKGITPHSADPAPPNPEPSSSNIAGGANHVTHPTPLAEEQYREYAEEYFNVLLTKVEQLQENGSDIEAEYSAGVINITVPDVGVYVLNKQPPNKQIWLSSPVSGPKRYDWVVQGDHMDEKEGTREFIKGQWIYLRDGSNLTTLLNKELGLSMEYDVYGEREI</sequence>
<evidence type="ECO:0000256" key="8">
    <source>
        <dbReference type="ARBA" id="ARBA00023002"/>
    </source>
</evidence>
<evidence type="ECO:0000256" key="9">
    <source>
        <dbReference type="ARBA" id="ARBA00023004"/>
    </source>
</evidence>
<evidence type="ECO:0000256" key="10">
    <source>
        <dbReference type="ARBA" id="ARBA00023065"/>
    </source>
</evidence>
<comment type="catalytic activity">
    <reaction evidence="12">
        <text>4 Fe(2+) + O2 + 4 H(+) = 4 Fe(3+) + 2 H2O</text>
        <dbReference type="Rhea" id="RHEA:11148"/>
        <dbReference type="ChEBI" id="CHEBI:15377"/>
        <dbReference type="ChEBI" id="CHEBI:15378"/>
        <dbReference type="ChEBI" id="CHEBI:15379"/>
        <dbReference type="ChEBI" id="CHEBI:29033"/>
        <dbReference type="ChEBI" id="CHEBI:29034"/>
        <dbReference type="EC" id="1.16.3.1"/>
    </reaction>
</comment>
<dbReference type="SUPFAM" id="SSF55387">
    <property type="entry name" value="Frataxin/Nqo15-like"/>
    <property type="match status" value="1"/>
</dbReference>
<dbReference type="Pfam" id="PF01491">
    <property type="entry name" value="Frataxin_Cyay"/>
    <property type="match status" value="1"/>
</dbReference>
<dbReference type="PROSITE" id="PS50810">
    <property type="entry name" value="FRATAXIN_2"/>
    <property type="match status" value="1"/>
</dbReference>
<dbReference type="PANTHER" id="PTHR16821:SF2">
    <property type="entry name" value="FRATAXIN, MITOCHONDRIAL"/>
    <property type="match status" value="1"/>
</dbReference>
<dbReference type="GO" id="GO:0016226">
    <property type="term" value="P:iron-sulfur cluster assembly"/>
    <property type="evidence" value="ECO:0007669"/>
    <property type="project" value="InterPro"/>
</dbReference>
<accession>F2T8B8</accession>
<evidence type="ECO:0000256" key="3">
    <source>
        <dbReference type="ARBA" id="ARBA00013107"/>
    </source>
</evidence>
<dbReference type="GO" id="GO:0004322">
    <property type="term" value="F:ferroxidase activity"/>
    <property type="evidence" value="ECO:0007669"/>
    <property type="project" value="UniProtKB-EC"/>
</dbReference>
<protein>
    <recommendedName>
        <fullName evidence="3">ferroxidase</fullName>
        <ecNumber evidence="3">1.16.3.1</ecNumber>
    </recommendedName>
</protein>
<dbReference type="InterPro" id="IPR017789">
    <property type="entry name" value="Frataxin"/>
</dbReference>
<dbReference type="NCBIfam" id="TIGR03422">
    <property type="entry name" value="mito_frataxin"/>
    <property type="match status" value="1"/>
</dbReference>
<evidence type="ECO:0000313" key="14">
    <source>
        <dbReference type="EMBL" id="EGE79481.2"/>
    </source>
</evidence>
<evidence type="ECO:0000256" key="7">
    <source>
        <dbReference type="ARBA" id="ARBA00022946"/>
    </source>
</evidence>
<gene>
    <name evidence="14" type="ORF">BDDG_02421</name>
</gene>
<evidence type="ECO:0000256" key="12">
    <source>
        <dbReference type="ARBA" id="ARBA00047990"/>
    </source>
</evidence>
<organism evidence="14">
    <name type="scientific">Ajellomyces dermatitidis (strain ATCC 18188 / CBS 674.68)</name>
    <name type="common">Blastomyces dermatitidis</name>
    <dbReference type="NCBI Taxonomy" id="653446"/>
    <lineage>
        <taxon>Eukaryota</taxon>
        <taxon>Fungi</taxon>
        <taxon>Dikarya</taxon>
        <taxon>Ascomycota</taxon>
        <taxon>Pezizomycotina</taxon>
        <taxon>Eurotiomycetes</taxon>
        <taxon>Eurotiomycetidae</taxon>
        <taxon>Onygenales</taxon>
        <taxon>Ajellomycetaceae</taxon>
        <taxon>Blastomyces</taxon>
    </lineage>
</organism>
<proteinExistence type="inferred from homology"/>
<dbReference type="GO" id="GO:0008199">
    <property type="term" value="F:ferric iron binding"/>
    <property type="evidence" value="ECO:0007669"/>
    <property type="project" value="InterPro"/>
</dbReference>
<dbReference type="Proteomes" id="UP000007802">
    <property type="component" value="Unassembled WGS sequence"/>
</dbReference>
<evidence type="ECO:0000256" key="5">
    <source>
        <dbReference type="ARBA" id="ARBA00022448"/>
    </source>
</evidence>
<name>F2T8B8_AJEDA</name>
<keyword evidence="5" id="KW-0813">Transport</keyword>
<evidence type="ECO:0000256" key="2">
    <source>
        <dbReference type="ARBA" id="ARBA00008183"/>
    </source>
</evidence>
<dbReference type="GO" id="GO:0051537">
    <property type="term" value="F:2 iron, 2 sulfur cluster binding"/>
    <property type="evidence" value="ECO:0007669"/>
    <property type="project" value="TreeGrafter"/>
</dbReference>